<dbReference type="EMBL" id="BFCC01000001">
    <property type="protein sequence ID" value="GBG35328.1"/>
    <property type="molecule type" value="Genomic_DNA"/>
</dbReference>
<protein>
    <submittedName>
        <fullName evidence="2">Wsv293a-like protein</fullName>
    </submittedName>
</protein>
<sequence length="89" mass="9707">MDMDKVVEVHLGKELGGVVDKELAAAREEDNAARASDYILFSILLVSIVFGCLFIFLRISLNPRAVRETLARLKQNGDPAALLSPVPAK</sequence>
<comment type="caution">
    <text evidence="2">The sequence shown here is derived from an EMBL/GenBank/DDBJ whole genome shotgun (WGS) entry which is preliminary data.</text>
</comment>
<keyword evidence="1" id="KW-0812">Transmembrane</keyword>
<feature type="transmembrane region" description="Helical" evidence="1">
    <location>
        <begin position="38"/>
        <end position="57"/>
    </location>
</feature>
<accession>A0A401INW5</accession>
<keyword evidence="1" id="KW-0472">Membrane</keyword>
<name>A0A401INW5_9VIRU</name>
<reference evidence="2" key="1">
    <citation type="journal article" date="2018" name="J. Virol.">
        <title>Crustacean Genome Exploration Reveals the Evolutionary Origin of White Spot Syndrome Virus.</title>
        <authorList>
            <person name="Kawato S."/>
            <person name="Shitara A."/>
            <person name="Wang Y."/>
            <person name="Nozaki R."/>
            <person name="Kondo H."/>
            <person name="Hirono I."/>
        </authorList>
    </citation>
    <scope>NUCLEOTIDE SEQUENCE</scope>
    <source>
        <strain evidence="2">TUMSAT-1</strain>
    </source>
</reference>
<evidence type="ECO:0000313" key="2">
    <source>
        <dbReference type="EMBL" id="GBG35328.1"/>
    </source>
</evidence>
<proteinExistence type="predicted"/>
<evidence type="ECO:0000256" key="1">
    <source>
        <dbReference type="SAM" id="Phobius"/>
    </source>
</evidence>
<organism evidence="2">
    <name type="scientific">Hemigrapsus takanoi nimavirus</name>
    <dbReference type="NCBI Taxonomy" id="2133792"/>
    <lineage>
        <taxon>Viruses</taxon>
        <taxon>Viruses incertae sedis</taxon>
        <taxon>Naldaviricetes</taxon>
        <taxon>Nimaviridae</taxon>
    </lineage>
</organism>
<keyword evidence="1" id="KW-1133">Transmembrane helix</keyword>